<sequence>MSQMLNQLSGPVYTHIHSFDTTKKGEMRVFKLTFLIMINNHHTRSLNIRIVLITYMCCIGSIKMLT</sequence>
<name>A0A0A9G4J6_ARUDO</name>
<accession>A0A0A9G4J6</accession>
<dbReference type="EMBL" id="GBRH01179497">
    <property type="protein sequence ID" value="JAE18399.1"/>
    <property type="molecule type" value="Transcribed_RNA"/>
</dbReference>
<reference evidence="1" key="2">
    <citation type="journal article" date="2015" name="Data Brief">
        <title>Shoot transcriptome of the giant reed, Arundo donax.</title>
        <authorList>
            <person name="Barrero R.A."/>
            <person name="Guerrero F.D."/>
            <person name="Moolhuijzen P."/>
            <person name="Goolsby J.A."/>
            <person name="Tidwell J."/>
            <person name="Bellgard S.E."/>
            <person name="Bellgard M.I."/>
        </authorList>
    </citation>
    <scope>NUCLEOTIDE SEQUENCE</scope>
    <source>
        <tissue evidence="1">Shoot tissue taken approximately 20 cm above the soil surface</tissue>
    </source>
</reference>
<dbReference type="AlphaFoldDB" id="A0A0A9G4J6"/>
<proteinExistence type="predicted"/>
<organism evidence="1">
    <name type="scientific">Arundo donax</name>
    <name type="common">Giant reed</name>
    <name type="synonym">Donax arundinaceus</name>
    <dbReference type="NCBI Taxonomy" id="35708"/>
    <lineage>
        <taxon>Eukaryota</taxon>
        <taxon>Viridiplantae</taxon>
        <taxon>Streptophyta</taxon>
        <taxon>Embryophyta</taxon>
        <taxon>Tracheophyta</taxon>
        <taxon>Spermatophyta</taxon>
        <taxon>Magnoliopsida</taxon>
        <taxon>Liliopsida</taxon>
        <taxon>Poales</taxon>
        <taxon>Poaceae</taxon>
        <taxon>PACMAD clade</taxon>
        <taxon>Arundinoideae</taxon>
        <taxon>Arundineae</taxon>
        <taxon>Arundo</taxon>
    </lineage>
</organism>
<protein>
    <submittedName>
        <fullName evidence="1">Uncharacterized protein</fullName>
    </submittedName>
</protein>
<reference evidence="1" key="1">
    <citation type="submission" date="2014-09" db="EMBL/GenBank/DDBJ databases">
        <authorList>
            <person name="Magalhaes I.L.F."/>
            <person name="Oliveira U."/>
            <person name="Santos F.R."/>
            <person name="Vidigal T.H.D.A."/>
            <person name="Brescovit A.D."/>
            <person name="Santos A.J."/>
        </authorList>
    </citation>
    <scope>NUCLEOTIDE SEQUENCE</scope>
    <source>
        <tissue evidence="1">Shoot tissue taken approximately 20 cm above the soil surface</tissue>
    </source>
</reference>
<evidence type="ECO:0000313" key="1">
    <source>
        <dbReference type="EMBL" id="JAE18399.1"/>
    </source>
</evidence>